<dbReference type="PANTHER" id="PTHR46082">
    <property type="entry name" value="ATP/GTP-BINDING PROTEIN-RELATED"/>
    <property type="match status" value="1"/>
</dbReference>
<dbReference type="Pfam" id="PF22939">
    <property type="entry name" value="WHD_GPIID"/>
    <property type="match status" value="1"/>
</dbReference>
<evidence type="ECO:0000259" key="3">
    <source>
        <dbReference type="Pfam" id="PF01048"/>
    </source>
</evidence>
<dbReference type="SUPFAM" id="SSF48403">
    <property type="entry name" value="Ankyrin repeat"/>
    <property type="match status" value="1"/>
</dbReference>
<dbReference type="InterPro" id="IPR002110">
    <property type="entry name" value="Ankyrin_rpt"/>
</dbReference>
<evidence type="ECO:0000259" key="5">
    <source>
        <dbReference type="Pfam" id="PF24883"/>
    </source>
</evidence>
<feature type="repeat" description="ANK" evidence="2">
    <location>
        <begin position="973"/>
        <end position="1005"/>
    </location>
</feature>
<evidence type="ECO:0000313" key="6">
    <source>
        <dbReference type="EMBL" id="OAQ66830.1"/>
    </source>
</evidence>
<dbReference type="InterPro" id="IPR056884">
    <property type="entry name" value="NPHP3-like_N"/>
</dbReference>
<dbReference type="InterPro" id="IPR000845">
    <property type="entry name" value="Nucleoside_phosphorylase_d"/>
</dbReference>
<dbReference type="Proteomes" id="UP000078397">
    <property type="component" value="Unassembled WGS sequence"/>
</dbReference>
<dbReference type="Pfam" id="PF24883">
    <property type="entry name" value="NPHP3_N"/>
    <property type="match status" value="1"/>
</dbReference>
<dbReference type="OrthoDB" id="4955385at2759"/>
<dbReference type="KEGG" id="pchm:VFPPC_08341"/>
<dbReference type="GO" id="GO:0003824">
    <property type="term" value="F:catalytic activity"/>
    <property type="evidence" value="ECO:0007669"/>
    <property type="project" value="InterPro"/>
</dbReference>
<dbReference type="Gene3D" id="3.40.50.1580">
    <property type="entry name" value="Nucleoside phosphorylase domain"/>
    <property type="match status" value="1"/>
</dbReference>
<dbReference type="RefSeq" id="XP_018143917.1">
    <property type="nucleotide sequence ID" value="XM_018287068.1"/>
</dbReference>
<reference evidence="6 7" key="1">
    <citation type="journal article" date="2016" name="PLoS Pathog.">
        <title>Biosynthesis of antibiotic leucinostatins in bio-control fungus Purpureocillium lilacinum and their inhibition on phytophthora revealed by genome mining.</title>
        <authorList>
            <person name="Wang G."/>
            <person name="Liu Z."/>
            <person name="Lin R."/>
            <person name="Li E."/>
            <person name="Mao Z."/>
            <person name="Ling J."/>
            <person name="Yang Y."/>
            <person name="Yin W.B."/>
            <person name="Xie B."/>
        </authorList>
    </citation>
    <scope>NUCLEOTIDE SEQUENCE [LARGE SCALE GENOMIC DNA]</scope>
    <source>
        <strain evidence="6">170</strain>
    </source>
</reference>
<keyword evidence="2" id="KW-0040">ANK repeat</keyword>
<dbReference type="InterPro" id="IPR053137">
    <property type="entry name" value="NLR-like"/>
</dbReference>
<keyword evidence="7" id="KW-1185">Reference proteome</keyword>
<dbReference type="GO" id="GO:0009116">
    <property type="term" value="P:nucleoside metabolic process"/>
    <property type="evidence" value="ECO:0007669"/>
    <property type="project" value="InterPro"/>
</dbReference>
<evidence type="ECO:0000256" key="1">
    <source>
        <dbReference type="ARBA" id="ARBA00022737"/>
    </source>
</evidence>
<dbReference type="InterPro" id="IPR035994">
    <property type="entry name" value="Nucleoside_phosphorylase_sf"/>
</dbReference>
<protein>
    <submittedName>
        <fullName evidence="6">Ankyrin repeat-containing protein</fullName>
    </submittedName>
</protein>
<feature type="repeat" description="ANK" evidence="2">
    <location>
        <begin position="872"/>
        <end position="904"/>
    </location>
</feature>
<comment type="caution">
    <text evidence="6">The sequence shown here is derived from an EMBL/GenBank/DDBJ whole genome shotgun (WGS) entry which is preliminary data.</text>
</comment>
<dbReference type="PANTHER" id="PTHR46082:SF11">
    <property type="entry name" value="AAA+ ATPASE DOMAIN-CONTAINING PROTEIN-RELATED"/>
    <property type="match status" value="1"/>
</dbReference>
<dbReference type="Gene3D" id="1.25.40.20">
    <property type="entry name" value="Ankyrin repeat-containing domain"/>
    <property type="match status" value="2"/>
</dbReference>
<sequence>MDKTMMFPVEKYTAGWICAKQVEVGVAYRMLDKSFETPENIADSDNNQYRCGRIRNHFVVIGHLPPGVKGSSSAATVAQDMRRTFPRLKFVLMVGIGGGVPTRRDIRLGDVVVSVPEGLDGGVVSYDVGKRLSQGVFQLAGHLNKPPKNLLSAITTIQQALDDPSETDEVSAHLGRIHGMDGYERPAVDRLFDSDYEHQGEEEDRCVKCDRERLRKRDPRKSQRQITVHQGRIASGNSVMRDAKARDEYARNCDILCFEMEAAGLMDNVPCLVIRGISDYCDSHKSDEWHKYAALVAAAYARQLLLVLRADGRNDLPSWENQTGDGEDRSSRYLLERFLNTSKRETEEERNLILDWLTTLDHSGRQNDHLRRRKPRTFEWFIADSRFQIWLRTEKRTLFCWGSPGAGKTTLSSVVVDHLRSQYAESSNVGIAYIYCSFQEEKTVEDMLACLLKQLVFNRSPLSEAVKSLYDNHTRWRTRPTPQELSDTLLAEVQLLARVFIVVDALDECLPFNTSLKALLSELFSIQARGNINLFTTSRPLMQISCLFHPSASLEFRASEDDLRIYVESAMGDLRKVVHNNTELQEKIKQTIPKAADGIFLLAELYFGSLSDKICANDIEFELMDFEEQGRDCGEDKAEVLDNYYGRVMNRIERQKPGLRTLAMKVLSWLTHARRPLAISEVCEALATKPGKSELNIGDFPTLEDIISTCAGLVVVDARGIIIRLIHYTAQQYLSRKQCFSTSESDIAKTCLTYLMFAAFESGHCISNEELKQRLESNRFYGYATRNWGYHAQRAGGSLQLSQAITRFLQDDAKVEASVQVLFTDLQHPRQHGYSESVPRGFTGLHLVALLGVTSIAPEILSRNRLNARDSRGRTPLLYAVEKGHIEFVTLLLNNGADIDSRDSTGWTPLLMAALRRWDDIADLLVARGAKYNLEIGCQGHTPLTYAASIGNEQFVKILLSKGANPDGKDPAHKRTPLIWAAKNGHLAVVRLLLDKKVNLGASDHDLGQTALMWASKEGHIPVVDLLQERGANFPATDSDVA</sequence>
<dbReference type="GeneID" id="28851062"/>
<dbReference type="AlphaFoldDB" id="A0A179FNM4"/>
<dbReference type="PROSITE" id="PS50297">
    <property type="entry name" value="ANK_REP_REGION"/>
    <property type="match status" value="4"/>
</dbReference>
<dbReference type="Pfam" id="PF01048">
    <property type="entry name" value="PNP_UDP_1"/>
    <property type="match status" value="1"/>
</dbReference>
<proteinExistence type="predicted"/>
<dbReference type="EMBL" id="LSBJ02000004">
    <property type="protein sequence ID" value="OAQ66830.1"/>
    <property type="molecule type" value="Genomic_DNA"/>
</dbReference>
<evidence type="ECO:0000259" key="4">
    <source>
        <dbReference type="Pfam" id="PF22939"/>
    </source>
</evidence>
<dbReference type="InterPro" id="IPR054471">
    <property type="entry name" value="GPIID_WHD"/>
</dbReference>
<accession>A0A179FNM4</accession>
<name>A0A179FNM4_METCM</name>
<evidence type="ECO:0000256" key="2">
    <source>
        <dbReference type="PROSITE-ProRule" id="PRU00023"/>
    </source>
</evidence>
<dbReference type="InterPro" id="IPR027417">
    <property type="entry name" value="P-loop_NTPase"/>
</dbReference>
<dbReference type="Pfam" id="PF12796">
    <property type="entry name" value="Ank_2"/>
    <property type="match status" value="2"/>
</dbReference>
<dbReference type="InterPro" id="IPR036770">
    <property type="entry name" value="Ankyrin_rpt-contain_sf"/>
</dbReference>
<organism evidence="6 7">
    <name type="scientific">Pochonia chlamydosporia 170</name>
    <dbReference type="NCBI Taxonomy" id="1380566"/>
    <lineage>
        <taxon>Eukaryota</taxon>
        <taxon>Fungi</taxon>
        <taxon>Dikarya</taxon>
        <taxon>Ascomycota</taxon>
        <taxon>Pezizomycotina</taxon>
        <taxon>Sordariomycetes</taxon>
        <taxon>Hypocreomycetidae</taxon>
        <taxon>Hypocreales</taxon>
        <taxon>Clavicipitaceae</taxon>
        <taxon>Pochonia</taxon>
    </lineage>
</organism>
<feature type="domain" description="GPI inositol-deacylase winged helix" evidence="4">
    <location>
        <begin position="659"/>
        <end position="737"/>
    </location>
</feature>
<feature type="domain" description="Nephrocystin 3-like N-terminal" evidence="5">
    <location>
        <begin position="377"/>
        <end position="539"/>
    </location>
</feature>
<evidence type="ECO:0000313" key="7">
    <source>
        <dbReference type="Proteomes" id="UP000078397"/>
    </source>
</evidence>
<gene>
    <name evidence="6" type="ORF">VFPPC_08341</name>
</gene>
<dbReference type="PROSITE" id="PS50088">
    <property type="entry name" value="ANK_REPEAT"/>
    <property type="match status" value="4"/>
</dbReference>
<dbReference type="Gene3D" id="3.40.50.300">
    <property type="entry name" value="P-loop containing nucleotide triphosphate hydrolases"/>
    <property type="match status" value="1"/>
</dbReference>
<dbReference type="STRING" id="1380566.A0A179FNM4"/>
<feature type="domain" description="Nucleoside phosphorylase" evidence="3">
    <location>
        <begin position="48"/>
        <end position="296"/>
    </location>
</feature>
<feature type="repeat" description="ANK" evidence="2">
    <location>
        <begin position="939"/>
        <end position="971"/>
    </location>
</feature>
<feature type="repeat" description="ANK" evidence="2">
    <location>
        <begin position="1007"/>
        <end position="1039"/>
    </location>
</feature>
<dbReference type="SMART" id="SM00248">
    <property type="entry name" value="ANK"/>
    <property type="match status" value="6"/>
</dbReference>
<dbReference type="SUPFAM" id="SSF52540">
    <property type="entry name" value="P-loop containing nucleoside triphosphate hydrolases"/>
    <property type="match status" value="1"/>
</dbReference>
<dbReference type="SUPFAM" id="SSF53167">
    <property type="entry name" value="Purine and uridine phosphorylases"/>
    <property type="match status" value="1"/>
</dbReference>
<keyword evidence="1" id="KW-0677">Repeat</keyword>